<dbReference type="EMBL" id="QJPH01000592">
    <property type="protein sequence ID" value="PZN68899.1"/>
    <property type="molecule type" value="Genomic_DNA"/>
</dbReference>
<dbReference type="GO" id="GO:0016020">
    <property type="term" value="C:membrane"/>
    <property type="evidence" value="ECO:0007669"/>
    <property type="project" value="InterPro"/>
</dbReference>
<dbReference type="InterPro" id="IPR008457">
    <property type="entry name" value="Cu-R_CopD_dom"/>
</dbReference>
<evidence type="ECO:0000313" key="3">
    <source>
        <dbReference type="EMBL" id="PZN68899.1"/>
    </source>
</evidence>
<name>A0A2W4QE71_9GAMM</name>
<keyword evidence="1" id="KW-1133">Transmembrane helix</keyword>
<protein>
    <recommendedName>
        <fullName evidence="2">Copper resistance protein D domain-containing protein</fullName>
    </recommendedName>
</protein>
<dbReference type="Proteomes" id="UP000249396">
    <property type="component" value="Unassembled WGS sequence"/>
</dbReference>
<feature type="transmembrane region" description="Helical" evidence="1">
    <location>
        <begin position="6"/>
        <end position="26"/>
    </location>
</feature>
<keyword evidence="1" id="KW-0812">Transmembrane</keyword>
<evidence type="ECO:0000259" key="2">
    <source>
        <dbReference type="Pfam" id="PF05425"/>
    </source>
</evidence>
<keyword evidence="1" id="KW-0472">Membrane</keyword>
<comment type="caution">
    <text evidence="3">The sequence shown here is derived from an EMBL/GenBank/DDBJ whole genome shotgun (WGS) entry which is preliminary data.</text>
</comment>
<gene>
    <name evidence="3" type="ORF">DM484_30790</name>
</gene>
<accession>A0A2W4QE71</accession>
<evidence type="ECO:0000256" key="1">
    <source>
        <dbReference type="SAM" id="Phobius"/>
    </source>
</evidence>
<sequence>MSLAFALHLLAATIWVGGMFFAYQILRPVSGEMLEPPIRLTLWKNVLWRFFPWVKGSIVLLFLSGFWMIRGLGGMAKLGWHVHLMLVLAVVMTAVFFVIRGKYYCGLKDAVKNENWGEGAERLGEIRKAVGLNLVLGLIVIAGAGLGRYLG</sequence>
<feature type="transmembrane region" description="Helical" evidence="1">
    <location>
        <begin position="80"/>
        <end position="99"/>
    </location>
</feature>
<organism evidence="3 4">
    <name type="scientific">Candidatus Methylumidiphilus alinenensis</name>
    <dbReference type="NCBI Taxonomy" id="2202197"/>
    <lineage>
        <taxon>Bacteria</taxon>
        <taxon>Pseudomonadati</taxon>
        <taxon>Pseudomonadota</taxon>
        <taxon>Gammaproteobacteria</taxon>
        <taxon>Methylococcales</taxon>
        <taxon>Candidatus Methylumidiphilus</taxon>
    </lineage>
</organism>
<dbReference type="AlphaFoldDB" id="A0A2W4QE71"/>
<dbReference type="Pfam" id="PF05425">
    <property type="entry name" value="CopD"/>
    <property type="match status" value="1"/>
</dbReference>
<reference evidence="3 4" key="1">
    <citation type="journal article" date="2018" name="Aquat. Microb. Ecol.">
        <title>Gammaproteobacterial methanotrophs dominate.</title>
        <authorList>
            <person name="Rissanen A.J."/>
            <person name="Saarenheimo J."/>
            <person name="Tiirola M."/>
            <person name="Peura S."/>
            <person name="Aalto S.L."/>
            <person name="Karvinen A."/>
            <person name="Nykanen H."/>
        </authorList>
    </citation>
    <scope>NUCLEOTIDE SEQUENCE [LARGE SCALE GENOMIC DNA]</scope>
    <source>
        <strain evidence="3">AMbin10</strain>
    </source>
</reference>
<proteinExistence type="predicted"/>
<feature type="domain" description="Copper resistance protein D" evidence="2">
    <location>
        <begin position="46"/>
        <end position="144"/>
    </location>
</feature>
<feature type="transmembrane region" description="Helical" evidence="1">
    <location>
        <begin position="46"/>
        <end position="68"/>
    </location>
</feature>
<evidence type="ECO:0000313" key="4">
    <source>
        <dbReference type="Proteomes" id="UP000249396"/>
    </source>
</evidence>
<feature type="transmembrane region" description="Helical" evidence="1">
    <location>
        <begin position="130"/>
        <end position="150"/>
    </location>
</feature>